<dbReference type="Pfam" id="PF19300">
    <property type="entry name" value="BPD_transp_1_N"/>
    <property type="match status" value="1"/>
</dbReference>
<evidence type="ECO:0000256" key="3">
    <source>
        <dbReference type="ARBA" id="ARBA00022475"/>
    </source>
</evidence>
<dbReference type="CDD" id="cd06261">
    <property type="entry name" value="TM_PBP2"/>
    <property type="match status" value="1"/>
</dbReference>
<keyword evidence="2 7" id="KW-0813">Transport</keyword>
<dbReference type="InterPro" id="IPR035906">
    <property type="entry name" value="MetI-like_sf"/>
</dbReference>
<dbReference type="Gene3D" id="1.10.3720.10">
    <property type="entry name" value="MetI-like"/>
    <property type="match status" value="1"/>
</dbReference>
<dbReference type="InterPro" id="IPR000515">
    <property type="entry name" value="MetI-like"/>
</dbReference>
<keyword evidence="5 7" id="KW-1133">Transmembrane helix</keyword>
<feature type="transmembrane region" description="Helical" evidence="7">
    <location>
        <begin position="175"/>
        <end position="194"/>
    </location>
</feature>
<accession>A0ABV6MHR0</accession>
<dbReference type="InterPro" id="IPR045621">
    <property type="entry name" value="BPD_transp_1_N"/>
</dbReference>
<dbReference type="EMBL" id="JBHLUH010000105">
    <property type="protein sequence ID" value="MFC0534260.1"/>
    <property type="molecule type" value="Genomic_DNA"/>
</dbReference>
<dbReference type="PANTHER" id="PTHR43163:SF7">
    <property type="entry name" value="DIPEPTIDE-TRANSPORT INTEGRAL MEMBRANE PROTEIN ABC TRANSPORTER DPPB-RELATED"/>
    <property type="match status" value="1"/>
</dbReference>
<name>A0ABV6MHR0_9ACTN</name>
<evidence type="ECO:0000256" key="2">
    <source>
        <dbReference type="ARBA" id="ARBA00022448"/>
    </source>
</evidence>
<feature type="transmembrane region" description="Helical" evidence="7">
    <location>
        <begin position="275"/>
        <end position="301"/>
    </location>
</feature>
<evidence type="ECO:0000313" key="9">
    <source>
        <dbReference type="EMBL" id="MFC0534260.1"/>
    </source>
</evidence>
<feature type="transmembrane region" description="Helical" evidence="7">
    <location>
        <begin position="99"/>
        <end position="119"/>
    </location>
</feature>
<organism evidence="9 10">
    <name type="scientific">Phytohabitans kaempferiae</name>
    <dbReference type="NCBI Taxonomy" id="1620943"/>
    <lineage>
        <taxon>Bacteria</taxon>
        <taxon>Bacillati</taxon>
        <taxon>Actinomycetota</taxon>
        <taxon>Actinomycetes</taxon>
        <taxon>Micromonosporales</taxon>
        <taxon>Micromonosporaceae</taxon>
    </lineage>
</organism>
<evidence type="ECO:0000256" key="7">
    <source>
        <dbReference type="RuleBase" id="RU363032"/>
    </source>
</evidence>
<gene>
    <name evidence="9" type="ORF">ACFFIA_42400</name>
</gene>
<evidence type="ECO:0000259" key="8">
    <source>
        <dbReference type="PROSITE" id="PS50928"/>
    </source>
</evidence>
<dbReference type="RefSeq" id="WP_377262953.1">
    <property type="nucleotide sequence ID" value="NZ_JBHLUH010000105.1"/>
</dbReference>
<comment type="caution">
    <text evidence="9">The sequence shown here is derived from an EMBL/GenBank/DDBJ whole genome shotgun (WGS) entry which is preliminary data.</text>
</comment>
<keyword evidence="4 7" id="KW-0812">Transmembrane</keyword>
<evidence type="ECO:0000313" key="10">
    <source>
        <dbReference type="Proteomes" id="UP001589867"/>
    </source>
</evidence>
<evidence type="ECO:0000256" key="5">
    <source>
        <dbReference type="ARBA" id="ARBA00022989"/>
    </source>
</evidence>
<dbReference type="SUPFAM" id="SSF161098">
    <property type="entry name" value="MetI-like"/>
    <property type="match status" value="1"/>
</dbReference>
<comment type="subcellular location">
    <subcellularLocation>
        <location evidence="1 7">Cell membrane</location>
        <topology evidence="1 7">Multi-pass membrane protein</topology>
    </subcellularLocation>
</comment>
<feature type="transmembrane region" description="Helical" evidence="7">
    <location>
        <begin position="12"/>
        <end position="30"/>
    </location>
</feature>
<keyword evidence="10" id="KW-1185">Reference proteome</keyword>
<dbReference type="Pfam" id="PF00528">
    <property type="entry name" value="BPD_transp_1"/>
    <property type="match status" value="1"/>
</dbReference>
<proteinExistence type="inferred from homology"/>
<keyword evidence="6 7" id="KW-0472">Membrane</keyword>
<evidence type="ECO:0000256" key="4">
    <source>
        <dbReference type="ARBA" id="ARBA00022692"/>
    </source>
</evidence>
<dbReference type="PROSITE" id="PS50928">
    <property type="entry name" value="ABC_TM1"/>
    <property type="match status" value="1"/>
</dbReference>
<dbReference type="PANTHER" id="PTHR43163">
    <property type="entry name" value="DIPEPTIDE TRANSPORT SYSTEM PERMEASE PROTEIN DPPB-RELATED"/>
    <property type="match status" value="1"/>
</dbReference>
<keyword evidence="3" id="KW-1003">Cell membrane</keyword>
<evidence type="ECO:0000256" key="6">
    <source>
        <dbReference type="ARBA" id="ARBA00023136"/>
    </source>
</evidence>
<feature type="domain" description="ABC transmembrane type-1" evidence="8">
    <location>
        <begin position="95"/>
        <end position="294"/>
    </location>
</feature>
<feature type="transmembrane region" description="Helical" evidence="7">
    <location>
        <begin position="229"/>
        <end position="255"/>
    </location>
</feature>
<protein>
    <submittedName>
        <fullName evidence="9">ABC transporter permease</fullName>
    </submittedName>
</protein>
<comment type="similarity">
    <text evidence="7">Belongs to the binding-protein-dependent transport system permease family.</text>
</comment>
<dbReference type="Proteomes" id="UP001589867">
    <property type="component" value="Unassembled WGS sequence"/>
</dbReference>
<reference evidence="9 10" key="1">
    <citation type="submission" date="2024-09" db="EMBL/GenBank/DDBJ databases">
        <authorList>
            <person name="Sun Q."/>
            <person name="Mori K."/>
        </authorList>
    </citation>
    <scope>NUCLEOTIDE SEQUENCE [LARGE SCALE GENOMIC DNA]</scope>
    <source>
        <strain evidence="9 10">TBRC 3947</strain>
    </source>
</reference>
<sequence>MLRFVLGRLAQAAFVLLGVTFIIFVCVWALPGDPVMSLAAGQELSPSTIAAIRQAHHLDDPLLVQYGHYMKGLLTFDLGNDFQGRLIADEMSRRWPVTVQLALTAWVFQALFGLGLGMLSAIRHRRLIDHAVLGASMLMISVPIFVLGFFLQLVFGSRLGWLPVAGPSAGWPTSYVLPAIVLSAFGTASVIRLLRSEMIDSLRSEYVRTARAKGLSARRVYVRHAFRNSLIPAVTLLGIELGMLMTGAIIVEGIFNLPGIGQYLYQSISRQEGVVVVTLATMMILVFLVANIVVDLLYAVLDPRIIR</sequence>
<evidence type="ECO:0000256" key="1">
    <source>
        <dbReference type="ARBA" id="ARBA00004651"/>
    </source>
</evidence>
<feature type="transmembrane region" description="Helical" evidence="7">
    <location>
        <begin position="131"/>
        <end position="155"/>
    </location>
</feature>